<organism evidence="1">
    <name type="scientific">marine sediment metagenome</name>
    <dbReference type="NCBI Taxonomy" id="412755"/>
    <lineage>
        <taxon>unclassified sequences</taxon>
        <taxon>metagenomes</taxon>
        <taxon>ecological metagenomes</taxon>
    </lineage>
</organism>
<name>A0A0F9CAS9_9ZZZZ</name>
<accession>A0A0F9CAS9</accession>
<proteinExistence type="predicted"/>
<protein>
    <submittedName>
        <fullName evidence="1">Uncharacterized protein</fullName>
    </submittedName>
</protein>
<sequence length="96" mass="11019">MTITNCPHGCGGTVDTAIDDWCPSCRRDLNQTGALIQMEHSELGWCWEWWGPPNHRMRCRLPKDHDGSHWDREIREDSIVVATDGEIIYGGQKKKI</sequence>
<reference evidence="1" key="1">
    <citation type="journal article" date="2015" name="Nature">
        <title>Complex archaea that bridge the gap between prokaryotes and eukaryotes.</title>
        <authorList>
            <person name="Spang A."/>
            <person name="Saw J.H."/>
            <person name="Jorgensen S.L."/>
            <person name="Zaremba-Niedzwiedzka K."/>
            <person name="Martijn J."/>
            <person name="Lind A.E."/>
            <person name="van Eijk R."/>
            <person name="Schleper C."/>
            <person name="Guy L."/>
            <person name="Ettema T.J."/>
        </authorList>
    </citation>
    <scope>NUCLEOTIDE SEQUENCE</scope>
</reference>
<evidence type="ECO:0000313" key="1">
    <source>
        <dbReference type="EMBL" id="KKK99419.1"/>
    </source>
</evidence>
<comment type="caution">
    <text evidence="1">The sequence shown here is derived from an EMBL/GenBank/DDBJ whole genome shotgun (WGS) entry which is preliminary data.</text>
</comment>
<gene>
    <name evidence="1" type="ORF">LCGC14_2632940</name>
</gene>
<dbReference type="AlphaFoldDB" id="A0A0F9CAS9"/>
<dbReference type="EMBL" id="LAZR01045210">
    <property type="protein sequence ID" value="KKK99419.1"/>
    <property type="molecule type" value="Genomic_DNA"/>
</dbReference>